<evidence type="ECO:0000313" key="1">
    <source>
        <dbReference type="EMBL" id="MDI7925064.1"/>
    </source>
</evidence>
<dbReference type="RefSeq" id="WP_311789276.1">
    <property type="nucleotide sequence ID" value="NZ_JALDYY010000026.1"/>
</dbReference>
<evidence type="ECO:0000313" key="2">
    <source>
        <dbReference type="Proteomes" id="UP001161580"/>
    </source>
</evidence>
<organism evidence="1 2">
    <name type="scientific">Ferirhizobium litorale</name>
    <dbReference type="NCBI Taxonomy" id="2927786"/>
    <lineage>
        <taxon>Bacteria</taxon>
        <taxon>Pseudomonadati</taxon>
        <taxon>Pseudomonadota</taxon>
        <taxon>Alphaproteobacteria</taxon>
        <taxon>Hyphomicrobiales</taxon>
        <taxon>Rhizobiaceae</taxon>
        <taxon>Ferirhizobium</taxon>
    </lineage>
</organism>
<sequence>MIQATRSIHPPEGFVSACSRYDWLCTSRSGRSMGDAEAMGLLKRVNGAVNSSVRAVADGKSVGRREHWSLPINGRGDCEDFALAKMKQLIAAGFRADRLAMTVVLDRRGNNHAVLLARLDSGDFVLDNLSGTVKAWHRTGYTFLARQNFDNKRAWNVILAGPRAGRFFRES</sequence>
<dbReference type="Proteomes" id="UP001161580">
    <property type="component" value="Unassembled WGS sequence"/>
</dbReference>
<protein>
    <submittedName>
        <fullName evidence="1">Transglutaminase-like cysteine peptidase</fullName>
    </submittedName>
</protein>
<dbReference type="Gene3D" id="3.10.620.30">
    <property type="match status" value="1"/>
</dbReference>
<dbReference type="AlphaFoldDB" id="A0AAE3U6H4"/>
<dbReference type="PANTHER" id="PTHR39327">
    <property type="match status" value="1"/>
</dbReference>
<reference evidence="1" key="1">
    <citation type="submission" date="2022-03" db="EMBL/GenBank/DDBJ databases">
        <title>Fererhizobium litorale gen. nov., sp. nov., isolated from sandy sediments of the Sea of Japan seashore.</title>
        <authorList>
            <person name="Romanenko L."/>
            <person name="Kurilenko V."/>
            <person name="Otstavnykh N."/>
            <person name="Svetashev V."/>
            <person name="Tekutyeva L."/>
            <person name="Isaeva M."/>
            <person name="Mikhailov V."/>
        </authorList>
    </citation>
    <scope>NUCLEOTIDE SEQUENCE</scope>
    <source>
        <strain evidence="1">KMM 9576</strain>
    </source>
</reference>
<name>A0AAE3U6H4_9HYPH</name>
<keyword evidence="2" id="KW-1185">Reference proteome</keyword>
<dbReference type="PANTHER" id="PTHR39327:SF1">
    <property type="entry name" value="BLR5470 PROTEIN"/>
    <property type="match status" value="1"/>
</dbReference>
<comment type="caution">
    <text evidence="1">The sequence shown here is derived from an EMBL/GenBank/DDBJ whole genome shotgun (WGS) entry which is preliminary data.</text>
</comment>
<dbReference type="Pfam" id="PF06035">
    <property type="entry name" value="Peptidase_C93"/>
    <property type="match status" value="1"/>
</dbReference>
<dbReference type="InterPro" id="IPR010319">
    <property type="entry name" value="Transglutaminase-like_Cys_pept"/>
</dbReference>
<proteinExistence type="predicted"/>
<accession>A0AAE3U6H4</accession>
<gene>
    <name evidence="1" type="ORF">MRS75_23690</name>
</gene>
<dbReference type="EMBL" id="JALDYZ010000022">
    <property type="protein sequence ID" value="MDI7925064.1"/>
    <property type="molecule type" value="Genomic_DNA"/>
</dbReference>